<dbReference type="eggNOG" id="COG3118">
    <property type="taxonomic scope" value="Bacteria"/>
</dbReference>
<feature type="domain" description="Thioredoxin" evidence="9">
    <location>
        <begin position="1"/>
        <end position="98"/>
    </location>
</feature>
<comment type="caution">
    <text evidence="10">The sequence shown here is derived from an EMBL/GenBank/DDBJ whole genome shotgun (WGS) entry which is preliminary data.</text>
</comment>
<dbReference type="EMBL" id="JPFK01000007">
    <property type="protein sequence ID" value="KFB00844.1"/>
    <property type="molecule type" value="Genomic_DNA"/>
</dbReference>
<dbReference type="InterPro" id="IPR036249">
    <property type="entry name" value="Thioredoxin-like_sf"/>
</dbReference>
<dbReference type="Proteomes" id="UP000028521">
    <property type="component" value="Unassembled WGS sequence"/>
</dbReference>
<feature type="site" description="Contributes to redox potential value" evidence="7">
    <location>
        <position position="25"/>
    </location>
</feature>
<keyword evidence="3" id="KW-0249">Electron transport</keyword>
<evidence type="ECO:0000256" key="6">
    <source>
        <dbReference type="NCBIfam" id="TIGR01068"/>
    </source>
</evidence>
<feature type="active site" description="Nucleophile" evidence="7">
    <location>
        <position position="23"/>
    </location>
</feature>
<keyword evidence="11" id="KW-1185">Reference proteome</keyword>
<dbReference type="FunFam" id="3.40.30.10:FF:000001">
    <property type="entry name" value="Thioredoxin"/>
    <property type="match status" value="1"/>
</dbReference>
<dbReference type="STRING" id="1197477.IA57_10370"/>
<dbReference type="Gene3D" id="3.40.30.10">
    <property type="entry name" value="Glutaredoxin"/>
    <property type="match status" value="1"/>
</dbReference>
<feature type="active site" description="Nucleophile" evidence="7">
    <location>
        <position position="26"/>
    </location>
</feature>
<evidence type="ECO:0000256" key="8">
    <source>
        <dbReference type="PIRSR" id="PIRSR000077-4"/>
    </source>
</evidence>
<dbReference type="InterPro" id="IPR013766">
    <property type="entry name" value="Thioredoxin_domain"/>
</dbReference>
<keyword evidence="2" id="KW-0813">Transport</keyword>
<evidence type="ECO:0000256" key="4">
    <source>
        <dbReference type="ARBA" id="ARBA00023157"/>
    </source>
</evidence>
<evidence type="ECO:0000256" key="5">
    <source>
        <dbReference type="ARBA" id="ARBA00023284"/>
    </source>
</evidence>
<feature type="site" description="Deprotonates C-terminal active site Cys" evidence="7">
    <location>
        <position position="17"/>
    </location>
</feature>
<dbReference type="InterPro" id="IPR005746">
    <property type="entry name" value="Thioredoxin"/>
</dbReference>
<dbReference type="PRINTS" id="PR00421">
    <property type="entry name" value="THIOREDOXIN"/>
</dbReference>
<dbReference type="RefSeq" id="WP_036122749.1">
    <property type="nucleotide sequence ID" value="NZ_BMET01000004.1"/>
</dbReference>
<evidence type="ECO:0000256" key="3">
    <source>
        <dbReference type="ARBA" id="ARBA00022982"/>
    </source>
</evidence>
<name>A0A084TJF8_9FLAO</name>
<organism evidence="10 11">
    <name type="scientific">Mangrovimonas yunxiaonensis</name>
    <dbReference type="NCBI Taxonomy" id="1197477"/>
    <lineage>
        <taxon>Bacteria</taxon>
        <taxon>Pseudomonadati</taxon>
        <taxon>Bacteroidota</taxon>
        <taxon>Flavobacteriia</taxon>
        <taxon>Flavobacteriales</taxon>
        <taxon>Flavobacteriaceae</taxon>
        <taxon>Mangrovimonas</taxon>
    </lineage>
</organism>
<dbReference type="PANTHER" id="PTHR45663:SF11">
    <property type="entry name" value="GEO12009P1"/>
    <property type="match status" value="1"/>
</dbReference>
<dbReference type="GO" id="GO:0015035">
    <property type="term" value="F:protein-disulfide reductase activity"/>
    <property type="evidence" value="ECO:0007669"/>
    <property type="project" value="UniProtKB-UniRule"/>
</dbReference>
<reference evidence="10 11" key="1">
    <citation type="journal article" date="2014" name="Genome Announc.">
        <title>Draft Genome Sequence of the Algicidal Bacterium Mangrovimonas yunxiaonensis Strain LY01.</title>
        <authorList>
            <person name="Li Y."/>
            <person name="Zhu H."/>
            <person name="Li C."/>
            <person name="Zhang H."/>
            <person name="Chen Z."/>
            <person name="Zheng W."/>
            <person name="Xu H."/>
            <person name="Zheng T."/>
        </authorList>
    </citation>
    <scope>NUCLEOTIDE SEQUENCE [LARGE SCALE GENOMIC DNA]</scope>
    <source>
        <strain evidence="10 11">LY01</strain>
    </source>
</reference>
<dbReference type="SUPFAM" id="SSF52833">
    <property type="entry name" value="Thioredoxin-like"/>
    <property type="match status" value="1"/>
</dbReference>
<comment type="similarity">
    <text evidence="1">Belongs to the thioredoxin family.</text>
</comment>
<evidence type="ECO:0000259" key="9">
    <source>
        <dbReference type="PROSITE" id="PS51352"/>
    </source>
</evidence>
<accession>A0A084TJF8</accession>
<feature type="disulfide bond" description="Redox-active" evidence="8">
    <location>
        <begin position="23"/>
        <end position="26"/>
    </location>
</feature>
<dbReference type="AlphaFoldDB" id="A0A084TJF8"/>
<dbReference type="PANTHER" id="PTHR45663">
    <property type="entry name" value="GEO12009P1"/>
    <property type="match status" value="1"/>
</dbReference>
<dbReference type="InterPro" id="IPR017937">
    <property type="entry name" value="Thioredoxin_CS"/>
</dbReference>
<evidence type="ECO:0000256" key="2">
    <source>
        <dbReference type="ARBA" id="ARBA00022448"/>
    </source>
</evidence>
<proteinExistence type="inferred from homology"/>
<dbReference type="NCBIfam" id="TIGR01068">
    <property type="entry name" value="thioredoxin"/>
    <property type="match status" value="1"/>
</dbReference>
<evidence type="ECO:0000256" key="1">
    <source>
        <dbReference type="ARBA" id="ARBA00008987"/>
    </source>
</evidence>
<dbReference type="CDD" id="cd02947">
    <property type="entry name" value="TRX_family"/>
    <property type="match status" value="1"/>
</dbReference>
<dbReference type="OrthoDB" id="9790390at2"/>
<keyword evidence="4 8" id="KW-1015">Disulfide bond</keyword>
<evidence type="ECO:0000256" key="7">
    <source>
        <dbReference type="PIRSR" id="PIRSR000077-1"/>
    </source>
</evidence>
<reference evidence="11" key="2">
    <citation type="submission" date="2014-07" db="EMBL/GenBank/DDBJ databases">
        <title>Genome sequence of Mangrovimonas yunxiaonensis.</title>
        <authorList>
            <person name="Li Y."/>
            <person name="Zheng T."/>
        </authorList>
    </citation>
    <scope>NUCLEOTIDE SEQUENCE [LARGE SCALE GENOMIC DNA]</scope>
    <source>
        <strain evidence="11">LY01</strain>
    </source>
</reference>
<evidence type="ECO:0000313" key="10">
    <source>
        <dbReference type="EMBL" id="KFB00844.1"/>
    </source>
</evidence>
<dbReference type="Pfam" id="PF00085">
    <property type="entry name" value="Thioredoxin"/>
    <property type="match status" value="1"/>
</dbReference>
<evidence type="ECO:0000313" key="11">
    <source>
        <dbReference type="Proteomes" id="UP000028521"/>
    </source>
</evidence>
<dbReference type="GO" id="GO:0005829">
    <property type="term" value="C:cytosol"/>
    <property type="evidence" value="ECO:0007669"/>
    <property type="project" value="TreeGrafter"/>
</dbReference>
<dbReference type="PROSITE" id="PS51352">
    <property type="entry name" value="THIOREDOXIN_2"/>
    <property type="match status" value="1"/>
</dbReference>
<gene>
    <name evidence="10" type="ORF">IA57_10370</name>
</gene>
<sequence>MSSFSEIINQDRPVLVDFYAEWCGPCKTMAPILKQVKEALGELVAVIKIDVDKNQNLAAKYQVRGVPTLMVYKNGQQLWRQSGVVQASELITLLKTHT</sequence>
<feature type="site" description="Contributes to redox potential value" evidence="7">
    <location>
        <position position="24"/>
    </location>
</feature>
<dbReference type="PIRSF" id="PIRSF000077">
    <property type="entry name" value="Thioredoxin"/>
    <property type="match status" value="1"/>
</dbReference>
<keyword evidence="5 8" id="KW-0676">Redox-active center</keyword>
<dbReference type="GO" id="GO:0045454">
    <property type="term" value="P:cell redox homeostasis"/>
    <property type="evidence" value="ECO:0007669"/>
    <property type="project" value="TreeGrafter"/>
</dbReference>
<dbReference type="PROSITE" id="PS00194">
    <property type="entry name" value="THIOREDOXIN_1"/>
    <property type="match status" value="1"/>
</dbReference>
<protein>
    <recommendedName>
        <fullName evidence="6">Thioredoxin</fullName>
    </recommendedName>
</protein>